<feature type="domain" description="C2" evidence="2">
    <location>
        <begin position="321"/>
        <end position="439"/>
    </location>
</feature>
<protein>
    <submittedName>
        <fullName evidence="3">Synaptotagmin-12</fullName>
    </submittedName>
</protein>
<dbReference type="PANTHER" id="PTHR10024">
    <property type="entry name" value="SYNAPTOTAGMIN"/>
    <property type="match status" value="1"/>
</dbReference>
<dbReference type="GO" id="GO:0005544">
    <property type="term" value="F:calcium-dependent phospholipid binding"/>
    <property type="evidence" value="ECO:0007669"/>
    <property type="project" value="TreeGrafter"/>
</dbReference>
<organism evidence="3">
    <name type="scientific">Cacopsylla melanoneura</name>
    <dbReference type="NCBI Taxonomy" id="428564"/>
    <lineage>
        <taxon>Eukaryota</taxon>
        <taxon>Metazoa</taxon>
        <taxon>Ecdysozoa</taxon>
        <taxon>Arthropoda</taxon>
        <taxon>Hexapoda</taxon>
        <taxon>Insecta</taxon>
        <taxon>Pterygota</taxon>
        <taxon>Neoptera</taxon>
        <taxon>Paraneoptera</taxon>
        <taxon>Hemiptera</taxon>
        <taxon>Sternorrhyncha</taxon>
        <taxon>Psylloidea</taxon>
        <taxon>Psyllidae</taxon>
        <taxon>Psyllinae</taxon>
        <taxon>Cacopsylla</taxon>
    </lineage>
</organism>
<feature type="region of interest" description="Disordered" evidence="1">
    <location>
        <begin position="67"/>
        <end position="160"/>
    </location>
</feature>
<dbReference type="AlphaFoldDB" id="A0A8D8RIF4"/>
<reference evidence="3" key="1">
    <citation type="submission" date="2021-05" db="EMBL/GenBank/DDBJ databases">
        <authorList>
            <person name="Alioto T."/>
            <person name="Alioto T."/>
            <person name="Gomez Garrido J."/>
        </authorList>
    </citation>
    <scope>NUCLEOTIDE SEQUENCE</scope>
</reference>
<dbReference type="GO" id="GO:0005886">
    <property type="term" value="C:plasma membrane"/>
    <property type="evidence" value="ECO:0007669"/>
    <property type="project" value="TreeGrafter"/>
</dbReference>
<dbReference type="SUPFAM" id="SSF49562">
    <property type="entry name" value="C2 domain (Calcium/lipid-binding domain, CaLB)"/>
    <property type="match status" value="2"/>
</dbReference>
<dbReference type="InterPro" id="IPR035892">
    <property type="entry name" value="C2_domain_sf"/>
</dbReference>
<evidence type="ECO:0000313" key="3">
    <source>
        <dbReference type="EMBL" id="CAG6651655.1"/>
    </source>
</evidence>
<dbReference type="GO" id="GO:0000149">
    <property type="term" value="F:SNARE binding"/>
    <property type="evidence" value="ECO:0007669"/>
    <property type="project" value="TreeGrafter"/>
</dbReference>
<name>A0A8D8RIF4_9HEMI</name>
<evidence type="ECO:0000259" key="2">
    <source>
        <dbReference type="PROSITE" id="PS50004"/>
    </source>
</evidence>
<feature type="region of interest" description="Disordered" evidence="1">
    <location>
        <begin position="257"/>
        <end position="279"/>
    </location>
</feature>
<dbReference type="PROSITE" id="PS50004">
    <property type="entry name" value="C2"/>
    <property type="match status" value="1"/>
</dbReference>
<dbReference type="GO" id="GO:0005509">
    <property type="term" value="F:calcium ion binding"/>
    <property type="evidence" value="ECO:0007669"/>
    <property type="project" value="TreeGrafter"/>
</dbReference>
<sequence>MHSKLFRKFLTMVWKKCLYCCCPCLKKKKLEESSGLTLGLLNGGKWSPRTKHLPLQQLYQVHKVPRFGRAKSNDDDAASSYGDDQKTPSVVTSTSEKSKDASIPDQDDNNESSAKHKKRWSKALALSRVKKSHGPPSSQVVTSDGEFDEEETNRGVKQKTRWGRALRGIKKQSATKRMLGTSMMNSGSGGTLLIVPPVSVASVSSPDIVSDLINEENEARDVLGAHLAMRNEPDAYSLLSPFTCNWIKSQSMQTVMHAPSDCDLSQEQQPPPPESEADRLARAHGLDPNLYRNVNLAKSTEAIDKALKTIVEGESQFIDLAYGSVQFTAVFDEAKKKLLVHVEKLESLAPKGKERSSYPCVMKLSILPFPRSVKTSKVTIDAHGMFVNEYFHFGVKHVGGKVLRISVYDVAYQGLYDAIGHALFYLEDLSVEPHSMKLYQQATPDVNPGLLQLSLQYNCESEYLNVCIMKASCLNSIPTKSRVFLKVTQFYNNRKLKDQKYPSIPCEGEVEFNTNMEFRVPSNFSAKHNHLITIRVKVKNAISKAGSTLGYVLLGPMYYAEDGFTLTPWGRALLRNETVSHTFRLVA</sequence>
<proteinExistence type="predicted"/>
<dbReference type="GO" id="GO:0017156">
    <property type="term" value="P:calcium-ion regulated exocytosis"/>
    <property type="evidence" value="ECO:0007669"/>
    <property type="project" value="TreeGrafter"/>
</dbReference>
<dbReference type="InterPro" id="IPR000008">
    <property type="entry name" value="C2_dom"/>
</dbReference>
<dbReference type="GO" id="GO:0030276">
    <property type="term" value="F:clathrin binding"/>
    <property type="evidence" value="ECO:0007669"/>
    <property type="project" value="TreeGrafter"/>
</dbReference>
<dbReference type="Pfam" id="PF00168">
    <property type="entry name" value="C2"/>
    <property type="match status" value="1"/>
</dbReference>
<dbReference type="Gene3D" id="2.60.40.150">
    <property type="entry name" value="C2 domain"/>
    <property type="match status" value="2"/>
</dbReference>
<dbReference type="EMBL" id="HBUF01168575">
    <property type="protein sequence ID" value="CAG6651655.1"/>
    <property type="molecule type" value="Transcribed_RNA"/>
</dbReference>
<dbReference type="GO" id="GO:0070382">
    <property type="term" value="C:exocytic vesicle"/>
    <property type="evidence" value="ECO:0007669"/>
    <property type="project" value="TreeGrafter"/>
</dbReference>
<dbReference type="GO" id="GO:0001786">
    <property type="term" value="F:phosphatidylserine binding"/>
    <property type="evidence" value="ECO:0007669"/>
    <property type="project" value="TreeGrafter"/>
</dbReference>
<accession>A0A8D8RIF4</accession>
<evidence type="ECO:0000256" key="1">
    <source>
        <dbReference type="SAM" id="MobiDB-lite"/>
    </source>
</evidence>